<comment type="caution">
    <text evidence="5">The sequence shown here is derived from an EMBL/GenBank/DDBJ whole genome shotgun (WGS) entry which is preliminary data.</text>
</comment>
<feature type="compositionally biased region" description="Pro residues" evidence="4">
    <location>
        <begin position="116"/>
        <end position="125"/>
    </location>
</feature>
<proteinExistence type="predicted"/>
<dbReference type="PROSITE" id="PS50005">
    <property type="entry name" value="TPR"/>
    <property type="match status" value="3"/>
</dbReference>
<evidence type="ECO:0008006" key="7">
    <source>
        <dbReference type="Google" id="ProtNLM"/>
    </source>
</evidence>
<feature type="repeat" description="TPR" evidence="3">
    <location>
        <begin position="289"/>
        <end position="322"/>
    </location>
</feature>
<feature type="repeat" description="TPR" evidence="3">
    <location>
        <begin position="255"/>
        <end position="288"/>
    </location>
</feature>
<name>A0AAD3HJD0_9CHLO</name>
<evidence type="ECO:0000256" key="3">
    <source>
        <dbReference type="PROSITE-ProRule" id="PRU00339"/>
    </source>
</evidence>
<keyword evidence="6" id="KW-1185">Reference proteome</keyword>
<gene>
    <name evidence="5" type="ORF">Agub_g3965</name>
</gene>
<dbReference type="SUPFAM" id="SSF48452">
    <property type="entry name" value="TPR-like"/>
    <property type="match status" value="1"/>
</dbReference>
<reference evidence="5 6" key="1">
    <citation type="journal article" date="2021" name="Sci. Rep.">
        <title>Genome sequencing of the multicellular alga Astrephomene provides insights into convergent evolution of germ-soma differentiation.</title>
        <authorList>
            <person name="Yamashita S."/>
            <person name="Yamamoto K."/>
            <person name="Matsuzaki R."/>
            <person name="Suzuki S."/>
            <person name="Yamaguchi H."/>
            <person name="Hirooka S."/>
            <person name="Minakuchi Y."/>
            <person name="Miyagishima S."/>
            <person name="Kawachi M."/>
            <person name="Toyoda A."/>
            <person name="Nozaki H."/>
        </authorList>
    </citation>
    <scope>NUCLEOTIDE SEQUENCE [LARGE SCALE GENOMIC DNA]</scope>
    <source>
        <strain evidence="5 6">NIES-4017</strain>
    </source>
</reference>
<evidence type="ECO:0000256" key="2">
    <source>
        <dbReference type="ARBA" id="ARBA00022803"/>
    </source>
</evidence>
<dbReference type="AlphaFoldDB" id="A0AAD3HJD0"/>
<evidence type="ECO:0000256" key="1">
    <source>
        <dbReference type="ARBA" id="ARBA00022737"/>
    </source>
</evidence>
<dbReference type="Pfam" id="PF00515">
    <property type="entry name" value="TPR_1"/>
    <property type="match status" value="1"/>
</dbReference>
<evidence type="ECO:0000256" key="4">
    <source>
        <dbReference type="SAM" id="MobiDB-lite"/>
    </source>
</evidence>
<sequence>MHTLNSRDARTGAKVRSLGYSLNIRTTKASRGNVRFVVPPLAAAASIPPGATTRSPPAAVLQHRSPQHLAPSQSRTTTPLKPTSVGSAIPSTHRPSARLSPPPATTEAAAAATASPAPPPPPPPTTTTCSTTGTVTAAALLPRRALLLALLPGYCIATSTTPAAAAAVNVESAAEQASLLAGAPQWPPLPRPAIDPSLAPDQSKYDPQDPELREAASLLRSALSAPSLAAEEAGWSRIIDTYGGLDRPWVPDLVGRAWGNRGNARSRQGRLSEALQDYNTALQLCPWAVDPLLNRGVVLEALGRFPEAAADYHEVLRVAPDDPAGWNNLGNASGGMGDWQAAVQYYSRAVQLAPNFAFAAANRAVALFQVGRQEEALREMRSLLRRYPDFSDMRAALAGALWAAGREGEAESQWARVDDPRYRDPAWLHGSRRWPPALCESLGALLRLQSLPAPSGE</sequence>
<dbReference type="PANTHER" id="PTHR44858">
    <property type="entry name" value="TETRATRICOPEPTIDE REPEAT PROTEIN 6"/>
    <property type="match status" value="1"/>
</dbReference>
<feature type="repeat" description="TPR" evidence="3">
    <location>
        <begin position="323"/>
        <end position="356"/>
    </location>
</feature>
<protein>
    <recommendedName>
        <fullName evidence="7">Peroxin-5</fullName>
    </recommendedName>
</protein>
<feature type="region of interest" description="Disordered" evidence="4">
    <location>
        <begin position="183"/>
        <end position="208"/>
    </location>
</feature>
<dbReference type="Proteomes" id="UP001054857">
    <property type="component" value="Unassembled WGS sequence"/>
</dbReference>
<organism evidence="5 6">
    <name type="scientific">Astrephomene gubernaculifera</name>
    <dbReference type="NCBI Taxonomy" id="47775"/>
    <lineage>
        <taxon>Eukaryota</taxon>
        <taxon>Viridiplantae</taxon>
        <taxon>Chlorophyta</taxon>
        <taxon>core chlorophytes</taxon>
        <taxon>Chlorophyceae</taxon>
        <taxon>CS clade</taxon>
        <taxon>Chlamydomonadales</taxon>
        <taxon>Astrephomenaceae</taxon>
        <taxon>Astrephomene</taxon>
    </lineage>
</organism>
<feature type="region of interest" description="Disordered" evidence="4">
    <location>
        <begin position="46"/>
        <end position="131"/>
    </location>
</feature>
<dbReference type="Gene3D" id="1.25.40.10">
    <property type="entry name" value="Tetratricopeptide repeat domain"/>
    <property type="match status" value="1"/>
</dbReference>
<keyword evidence="1" id="KW-0677">Repeat</keyword>
<dbReference type="SMART" id="SM00028">
    <property type="entry name" value="TPR"/>
    <property type="match status" value="4"/>
</dbReference>
<dbReference type="InterPro" id="IPR011990">
    <property type="entry name" value="TPR-like_helical_dom_sf"/>
</dbReference>
<accession>A0AAD3HJD0</accession>
<dbReference type="Pfam" id="PF13432">
    <property type="entry name" value="TPR_16"/>
    <property type="match status" value="2"/>
</dbReference>
<dbReference type="PANTHER" id="PTHR44858:SF17">
    <property type="match status" value="1"/>
</dbReference>
<dbReference type="InterPro" id="IPR050498">
    <property type="entry name" value="Ycf3"/>
</dbReference>
<feature type="compositionally biased region" description="Polar residues" evidence="4">
    <location>
        <begin position="70"/>
        <end position="94"/>
    </location>
</feature>
<dbReference type="EMBL" id="BMAR01000004">
    <property type="protein sequence ID" value="GFR42967.1"/>
    <property type="molecule type" value="Genomic_DNA"/>
</dbReference>
<feature type="compositionally biased region" description="Low complexity" evidence="4">
    <location>
        <begin position="105"/>
        <end position="115"/>
    </location>
</feature>
<evidence type="ECO:0000313" key="6">
    <source>
        <dbReference type="Proteomes" id="UP001054857"/>
    </source>
</evidence>
<dbReference type="InterPro" id="IPR019734">
    <property type="entry name" value="TPR_rpt"/>
</dbReference>
<evidence type="ECO:0000313" key="5">
    <source>
        <dbReference type="EMBL" id="GFR42967.1"/>
    </source>
</evidence>
<keyword evidence="2 3" id="KW-0802">TPR repeat</keyword>